<dbReference type="STRING" id="29349.CLOTH_13450"/>
<dbReference type="Proteomes" id="UP000190140">
    <property type="component" value="Unassembled WGS sequence"/>
</dbReference>
<protein>
    <submittedName>
        <fullName evidence="1">Uncharacterized protein</fullName>
    </submittedName>
</protein>
<evidence type="ECO:0000313" key="2">
    <source>
        <dbReference type="Proteomes" id="UP000190140"/>
    </source>
</evidence>
<dbReference type="Gene3D" id="6.20.120.50">
    <property type="match status" value="1"/>
</dbReference>
<dbReference type="Pfam" id="PF11213">
    <property type="entry name" value="DUF3006"/>
    <property type="match status" value="1"/>
</dbReference>
<keyword evidence="2" id="KW-1185">Reference proteome</keyword>
<sequence length="71" mass="8346">MKGIIDRFETNVAIVELENKEFIHISKDILPHNCKEGDVIFLLRDGKVKIDYIETEKLKKDIDNLIDELFE</sequence>
<gene>
    <name evidence="1" type="ORF">CLOTH_13450</name>
</gene>
<dbReference type="AlphaFoldDB" id="A0A1V4I6J0"/>
<dbReference type="EMBL" id="MZGW01000004">
    <property type="protein sequence ID" value="OPJ55586.1"/>
    <property type="molecule type" value="Genomic_DNA"/>
</dbReference>
<evidence type="ECO:0000313" key="1">
    <source>
        <dbReference type="EMBL" id="OPJ55586.1"/>
    </source>
</evidence>
<comment type="caution">
    <text evidence="1">The sequence shown here is derived from an EMBL/GenBank/DDBJ whole genome shotgun (WGS) entry which is preliminary data.</text>
</comment>
<organism evidence="1 2">
    <name type="scientific">Alkalithermobacter paradoxus</name>
    <dbReference type="NCBI Taxonomy" id="29349"/>
    <lineage>
        <taxon>Bacteria</taxon>
        <taxon>Bacillati</taxon>
        <taxon>Bacillota</taxon>
        <taxon>Clostridia</taxon>
        <taxon>Peptostreptococcales</taxon>
        <taxon>Tepidibacteraceae</taxon>
        <taxon>Alkalithermobacter</taxon>
    </lineage>
</organism>
<reference evidence="1 2" key="1">
    <citation type="submission" date="2017-03" db="EMBL/GenBank/DDBJ databases">
        <title>Genome sequence of Clostridium thermoalcaliphilum DSM 7309.</title>
        <authorList>
            <person name="Poehlein A."/>
            <person name="Daniel R."/>
        </authorList>
    </citation>
    <scope>NUCLEOTIDE SEQUENCE [LARGE SCALE GENOMIC DNA]</scope>
    <source>
        <strain evidence="1 2">DSM 7309</strain>
    </source>
</reference>
<accession>A0A1V4I6J0</accession>
<proteinExistence type="predicted"/>
<dbReference type="InterPro" id="IPR021377">
    <property type="entry name" value="DUF3006"/>
</dbReference>
<name>A0A1V4I6J0_9FIRM</name>
<dbReference type="OrthoDB" id="164847at2"/>
<dbReference type="RefSeq" id="WP_079412346.1">
    <property type="nucleotide sequence ID" value="NZ_MZGW01000004.1"/>
</dbReference>